<protein>
    <submittedName>
        <fullName evidence="2">Uncharacterized protein</fullName>
    </submittedName>
</protein>
<keyword evidence="3" id="KW-1185">Reference proteome</keyword>
<organism evidence="2 3">
    <name type="scientific">Anaerostipes caccae (strain DSM 14662 / CCUG 47493 / JCM 13470 / NCIMB 13811 / L1-92)</name>
    <dbReference type="NCBI Taxonomy" id="411490"/>
    <lineage>
        <taxon>Bacteria</taxon>
        <taxon>Bacillati</taxon>
        <taxon>Bacillota</taxon>
        <taxon>Clostridia</taxon>
        <taxon>Lachnospirales</taxon>
        <taxon>Lachnospiraceae</taxon>
        <taxon>Anaerostipes</taxon>
    </lineage>
</organism>
<keyword evidence="1" id="KW-1133">Transmembrane helix</keyword>
<gene>
    <name evidence="2" type="ORF">ANACAC_02576</name>
</gene>
<accession>B0MG65</accession>
<reference evidence="2" key="2">
    <citation type="submission" date="2013-11" db="EMBL/GenBank/DDBJ databases">
        <title>Draft genome sequence of Anaerostipes caccae (DSM 14662).</title>
        <authorList>
            <person name="Sudarsanam P."/>
            <person name="Ley R."/>
            <person name="Guruge J."/>
            <person name="Turnbaugh P.J."/>
            <person name="Mahowald M."/>
            <person name="Liep D."/>
            <person name="Gordon J."/>
        </authorList>
    </citation>
    <scope>NUCLEOTIDE SEQUENCE</scope>
    <source>
        <strain evidence="2">DSM 14662</strain>
    </source>
</reference>
<name>B0MG65_ANACD</name>
<dbReference type="Proteomes" id="UP000004935">
    <property type="component" value="Unassembled WGS sequence"/>
</dbReference>
<dbReference type="EMBL" id="ABAX03000015">
    <property type="protein sequence ID" value="EDR96871.1"/>
    <property type="molecule type" value="Genomic_DNA"/>
</dbReference>
<keyword evidence="1" id="KW-0812">Transmembrane</keyword>
<reference evidence="2" key="1">
    <citation type="submission" date="2007-11" db="EMBL/GenBank/DDBJ databases">
        <authorList>
            <person name="Fulton L."/>
            <person name="Clifton S."/>
            <person name="Fulton B."/>
            <person name="Xu J."/>
            <person name="Minx P."/>
            <person name="Pepin K.H."/>
            <person name="Johnson M."/>
            <person name="Thiruvilangam P."/>
            <person name="Bhonagiri V."/>
            <person name="Nash W.E."/>
            <person name="Mardis E.R."/>
            <person name="Wilson R.K."/>
        </authorList>
    </citation>
    <scope>NUCLEOTIDE SEQUENCE [LARGE SCALE GENOMIC DNA]</scope>
    <source>
        <strain evidence="2">DSM 14662</strain>
    </source>
</reference>
<dbReference type="AlphaFoldDB" id="B0MG65"/>
<dbReference type="HOGENOM" id="CLU_2056441_0_0_9"/>
<proteinExistence type="predicted"/>
<evidence type="ECO:0000313" key="3">
    <source>
        <dbReference type="Proteomes" id="UP000004935"/>
    </source>
</evidence>
<keyword evidence="1" id="KW-0472">Membrane</keyword>
<feature type="transmembrane region" description="Helical" evidence="1">
    <location>
        <begin position="55"/>
        <end position="76"/>
    </location>
</feature>
<evidence type="ECO:0000313" key="2">
    <source>
        <dbReference type="EMBL" id="EDR96871.1"/>
    </source>
</evidence>
<sequence length="119" mass="12561">MIIRGHRVLMTAQGILDAVIQHINENVQIGSADRFTDDSFCFSGAEAGTAGIQQIAFLVILIISGHILIAGGFISAPACNILVNQIAKAFAALHSDDAKIAVGKGFKVSVRSSHYKSPL</sequence>
<comment type="caution">
    <text evidence="2">The sequence shown here is derived from an EMBL/GenBank/DDBJ whole genome shotgun (WGS) entry which is preliminary data.</text>
</comment>
<evidence type="ECO:0000256" key="1">
    <source>
        <dbReference type="SAM" id="Phobius"/>
    </source>
</evidence>